<keyword evidence="12 18" id="KW-0548">Nucleotidyltransferase</keyword>
<evidence type="ECO:0000256" key="5">
    <source>
        <dbReference type="ARBA" id="ARBA00010185"/>
    </source>
</evidence>
<dbReference type="AlphaFoldDB" id="A0A953HM63"/>
<dbReference type="PROSITE" id="PS01315">
    <property type="entry name" value="CDS"/>
    <property type="match status" value="1"/>
</dbReference>
<evidence type="ECO:0000256" key="15">
    <source>
        <dbReference type="ARBA" id="ARBA00023136"/>
    </source>
</evidence>
<evidence type="ECO:0000256" key="12">
    <source>
        <dbReference type="ARBA" id="ARBA00022695"/>
    </source>
</evidence>
<keyword evidence="14" id="KW-0443">Lipid metabolism</keyword>
<keyword evidence="9" id="KW-0444">Lipid biosynthesis</keyword>
<dbReference type="PANTHER" id="PTHR46382:SF1">
    <property type="entry name" value="PHOSPHATIDATE CYTIDYLYLTRANSFERASE"/>
    <property type="match status" value="1"/>
</dbReference>
<evidence type="ECO:0000256" key="10">
    <source>
        <dbReference type="ARBA" id="ARBA00022679"/>
    </source>
</evidence>
<evidence type="ECO:0000256" key="13">
    <source>
        <dbReference type="ARBA" id="ARBA00022989"/>
    </source>
</evidence>
<protein>
    <recommendedName>
        <fullName evidence="7 18">Phosphatidate cytidylyltransferase</fullName>
        <ecNumber evidence="6 18">2.7.7.41</ecNumber>
    </recommendedName>
</protein>
<dbReference type="GO" id="GO:0005886">
    <property type="term" value="C:plasma membrane"/>
    <property type="evidence" value="ECO:0007669"/>
    <property type="project" value="UniProtKB-SubCell"/>
</dbReference>
<evidence type="ECO:0000256" key="8">
    <source>
        <dbReference type="ARBA" id="ARBA00022475"/>
    </source>
</evidence>
<feature type="transmembrane region" description="Helical" evidence="19">
    <location>
        <begin position="28"/>
        <end position="44"/>
    </location>
</feature>
<reference evidence="20" key="1">
    <citation type="submission" date="2021-06" db="EMBL/GenBank/DDBJ databases">
        <title>44 bacteria genomes isolated from Dapeng, Shenzhen.</title>
        <authorList>
            <person name="Zheng W."/>
            <person name="Yu S."/>
            <person name="Huang Y."/>
        </authorList>
    </citation>
    <scope>NUCLEOTIDE SEQUENCE</scope>
    <source>
        <strain evidence="20">DP5N28-2</strain>
    </source>
</reference>
<dbReference type="EC" id="2.7.7.41" evidence="6 18"/>
<dbReference type="InterPro" id="IPR000374">
    <property type="entry name" value="PC_trans"/>
</dbReference>
<dbReference type="EMBL" id="JAHVHU010000005">
    <property type="protein sequence ID" value="MBY5957634.1"/>
    <property type="molecule type" value="Genomic_DNA"/>
</dbReference>
<keyword evidence="8" id="KW-1003">Cell membrane</keyword>
<gene>
    <name evidence="20" type="ORF">KUV50_05800</name>
</gene>
<evidence type="ECO:0000313" key="20">
    <source>
        <dbReference type="EMBL" id="MBY5957634.1"/>
    </source>
</evidence>
<keyword evidence="21" id="KW-1185">Reference proteome</keyword>
<evidence type="ECO:0000256" key="9">
    <source>
        <dbReference type="ARBA" id="ARBA00022516"/>
    </source>
</evidence>
<comment type="subcellular location">
    <subcellularLocation>
        <location evidence="2">Cell membrane</location>
        <topology evidence="2">Multi-pass membrane protein</topology>
    </subcellularLocation>
</comment>
<comment type="pathway">
    <text evidence="3 18">Phospholipid metabolism; CDP-diacylglycerol biosynthesis; CDP-diacylglycerol from sn-glycerol 3-phosphate: step 3/3.</text>
</comment>
<dbReference type="GO" id="GO:0004605">
    <property type="term" value="F:phosphatidate cytidylyltransferase activity"/>
    <property type="evidence" value="ECO:0007669"/>
    <property type="project" value="UniProtKB-EC"/>
</dbReference>
<sequence>MKDLLRRILGASIYILALLGGLYFRQPFWLLVCALLLIVAMYEWSRLQEKLKKNEIILFSGLILFLFLQFGLFLAELAYGPAWNNIAILLGIAFYLFCALAFRKDVFPRKFIPGSFFYILVPFLFLYILGLAIPPTFLLLLFCIIWTSDTFAYLGGKLFGRTKLIPSISPGKTWEGAISGILAAGIVALVVARYFLDLQQFSIWFSIGILVAIFGILGDLFESKIKRRHNIKDSGTLLPGHGGVLDRMDSLLFAIPIYYIFVTILNSHVQ</sequence>
<dbReference type="RefSeq" id="WP_222579152.1">
    <property type="nucleotide sequence ID" value="NZ_JAHVHU010000005.1"/>
</dbReference>
<feature type="transmembrane region" description="Helical" evidence="19">
    <location>
        <begin position="177"/>
        <end position="196"/>
    </location>
</feature>
<feature type="transmembrane region" description="Helical" evidence="19">
    <location>
        <begin position="251"/>
        <end position="269"/>
    </location>
</feature>
<dbReference type="Proteomes" id="UP000753961">
    <property type="component" value="Unassembled WGS sequence"/>
</dbReference>
<dbReference type="PANTHER" id="PTHR46382">
    <property type="entry name" value="PHOSPHATIDATE CYTIDYLYLTRANSFERASE"/>
    <property type="match status" value="1"/>
</dbReference>
<feature type="transmembrane region" description="Helical" evidence="19">
    <location>
        <begin position="202"/>
        <end position="221"/>
    </location>
</feature>
<evidence type="ECO:0000256" key="14">
    <source>
        <dbReference type="ARBA" id="ARBA00023098"/>
    </source>
</evidence>
<evidence type="ECO:0000256" key="16">
    <source>
        <dbReference type="ARBA" id="ARBA00023209"/>
    </source>
</evidence>
<comment type="caution">
    <text evidence="20">The sequence shown here is derived from an EMBL/GenBank/DDBJ whole genome shotgun (WGS) entry which is preliminary data.</text>
</comment>
<evidence type="ECO:0000256" key="7">
    <source>
        <dbReference type="ARBA" id="ARBA00019373"/>
    </source>
</evidence>
<keyword evidence="11 18" id="KW-0812">Transmembrane</keyword>
<feature type="transmembrane region" description="Helical" evidence="19">
    <location>
        <begin position="5"/>
        <end position="22"/>
    </location>
</feature>
<comment type="catalytic activity">
    <reaction evidence="1 18">
        <text>a 1,2-diacyl-sn-glycero-3-phosphate + CTP + H(+) = a CDP-1,2-diacyl-sn-glycerol + diphosphate</text>
        <dbReference type="Rhea" id="RHEA:16229"/>
        <dbReference type="ChEBI" id="CHEBI:15378"/>
        <dbReference type="ChEBI" id="CHEBI:33019"/>
        <dbReference type="ChEBI" id="CHEBI:37563"/>
        <dbReference type="ChEBI" id="CHEBI:58332"/>
        <dbReference type="ChEBI" id="CHEBI:58608"/>
        <dbReference type="EC" id="2.7.7.41"/>
    </reaction>
</comment>
<evidence type="ECO:0000256" key="17">
    <source>
        <dbReference type="ARBA" id="ARBA00023264"/>
    </source>
</evidence>
<evidence type="ECO:0000256" key="19">
    <source>
        <dbReference type="SAM" id="Phobius"/>
    </source>
</evidence>
<evidence type="ECO:0000256" key="3">
    <source>
        <dbReference type="ARBA" id="ARBA00005119"/>
    </source>
</evidence>
<evidence type="ECO:0000256" key="4">
    <source>
        <dbReference type="ARBA" id="ARBA00005189"/>
    </source>
</evidence>
<accession>A0A953HM63</accession>
<evidence type="ECO:0000256" key="11">
    <source>
        <dbReference type="ARBA" id="ARBA00022692"/>
    </source>
</evidence>
<comment type="pathway">
    <text evidence="4">Lipid metabolism.</text>
</comment>
<evidence type="ECO:0000256" key="18">
    <source>
        <dbReference type="RuleBase" id="RU003938"/>
    </source>
</evidence>
<evidence type="ECO:0000256" key="1">
    <source>
        <dbReference type="ARBA" id="ARBA00001698"/>
    </source>
</evidence>
<keyword evidence="17" id="KW-1208">Phospholipid metabolism</keyword>
<dbReference type="GO" id="GO:0016024">
    <property type="term" value="P:CDP-diacylglycerol biosynthetic process"/>
    <property type="evidence" value="ECO:0007669"/>
    <property type="project" value="TreeGrafter"/>
</dbReference>
<keyword evidence="15 19" id="KW-0472">Membrane</keyword>
<organism evidence="20 21">
    <name type="scientific">Membranihabitans marinus</name>
    <dbReference type="NCBI Taxonomy" id="1227546"/>
    <lineage>
        <taxon>Bacteria</taxon>
        <taxon>Pseudomonadati</taxon>
        <taxon>Bacteroidota</taxon>
        <taxon>Saprospiria</taxon>
        <taxon>Saprospirales</taxon>
        <taxon>Saprospiraceae</taxon>
        <taxon>Membranihabitans</taxon>
    </lineage>
</organism>
<evidence type="ECO:0000256" key="2">
    <source>
        <dbReference type="ARBA" id="ARBA00004651"/>
    </source>
</evidence>
<keyword evidence="16" id="KW-0594">Phospholipid biosynthesis</keyword>
<proteinExistence type="inferred from homology"/>
<dbReference type="Pfam" id="PF01148">
    <property type="entry name" value="CTP_transf_1"/>
    <property type="match status" value="1"/>
</dbReference>
<keyword evidence="13 19" id="KW-1133">Transmembrane helix</keyword>
<comment type="similarity">
    <text evidence="5 18">Belongs to the CDS family.</text>
</comment>
<name>A0A953HM63_9BACT</name>
<evidence type="ECO:0000256" key="6">
    <source>
        <dbReference type="ARBA" id="ARBA00012487"/>
    </source>
</evidence>
<keyword evidence="10 18" id="KW-0808">Transferase</keyword>
<evidence type="ECO:0000313" key="21">
    <source>
        <dbReference type="Proteomes" id="UP000753961"/>
    </source>
</evidence>
<feature type="transmembrane region" description="Helical" evidence="19">
    <location>
        <begin position="81"/>
        <end position="102"/>
    </location>
</feature>
<feature type="transmembrane region" description="Helical" evidence="19">
    <location>
        <begin position="56"/>
        <end position="75"/>
    </location>
</feature>